<comment type="caution">
    <text evidence="2">The sequence shown here is derived from an EMBL/GenBank/DDBJ whole genome shotgun (WGS) entry which is preliminary data.</text>
</comment>
<dbReference type="PANTHER" id="PTHR13513">
    <property type="entry name" value="E3 UBIQUITIN-PROTEIN LIGASE UBR7"/>
    <property type="match status" value="1"/>
</dbReference>
<evidence type="ECO:0000313" key="2">
    <source>
        <dbReference type="EMBL" id="RRT83325.1"/>
    </source>
</evidence>
<dbReference type="AlphaFoldDB" id="A0A427B4B0"/>
<feature type="compositionally biased region" description="Low complexity" evidence="1">
    <location>
        <begin position="43"/>
        <end position="53"/>
    </location>
</feature>
<accession>A0A427B4B0</accession>
<evidence type="ECO:0008006" key="4">
    <source>
        <dbReference type="Google" id="ProtNLM"/>
    </source>
</evidence>
<evidence type="ECO:0000256" key="1">
    <source>
        <dbReference type="SAM" id="MobiDB-lite"/>
    </source>
</evidence>
<name>A0A427B4B0_ENSVE</name>
<dbReference type="PANTHER" id="PTHR13513:SF9">
    <property type="entry name" value="E3 UBIQUITIN-PROTEIN LIGASE UBR7-RELATED"/>
    <property type="match status" value="1"/>
</dbReference>
<dbReference type="GO" id="GO:0005737">
    <property type="term" value="C:cytoplasm"/>
    <property type="evidence" value="ECO:0007669"/>
    <property type="project" value="TreeGrafter"/>
</dbReference>
<feature type="compositionally biased region" description="Polar residues" evidence="1">
    <location>
        <begin position="1"/>
        <end position="14"/>
    </location>
</feature>
<sequence>MSKQNNAPSVSNAENVVDNGSLASSYPDKNEDKVPVAEILGNSSSSGSRPESVSTKEECVCDKEYLTDKEDTIEEYEKMAKSKREEKLKQQEGAEMNFLNTLDHVQKIEILSGIADMKNEFRTFLLAWRFCLEL</sequence>
<dbReference type="GO" id="GO:0008270">
    <property type="term" value="F:zinc ion binding"/>
    <property type="evidence" value="ECO:0007669"/>
    <property type="project" value="InterPro"/>
</dbReference>
<dbReference type="Proteomes" id="UP000287651">
    <property type="component" value="Unassembled WGS sequence"/>
</dbReference>
<gene>
    <name evidence="2" type="ORF">B296_00017945</name>
</gene>
<organism evidence="2 3">
    <name type="scientific">Ensete ventricosum</name>
    <name type="common">Abyssinian banana</name>
    <name type="synonym">Musa ensete</name>
    <dbReference type="NCBI Taxonomy" id="4639"/>
    <lineage>
        <taxon>Eukaryota</taxon>
        <taxon>Viridiplantae</taxon>
        <taxon>Streptophyta</taxon>
        <taxon>Embryophyta</taxon>
        <taxon>Tracheophyta</taxon>
        <taxon>Spermatophyta</taxon>
        <taxon>Magnoliopsida</taxon>
        <taxon>Liliopsida</taxon>
        <taxon>Zingiberales</taxon>
        <taxon>Musaceae</taxon>
        <taxon>Ensete</taxon>
    </lineage>
</organism>
<protein>
    <recommendedName>
        <fullName evidence="4">No apical meristem-associated C-terminal domain-containing protein</fullName>
    </recommendedName>
</protein>
<evidence type="ECO:0000313" key="3">
    <source>
        <dbReference type="Proteomes" id="UP000287651"/>
    </source>
</evidence>
<dbReference type="EMBL" id="AMZH03000515">
    <property type="protein sequence ID" value="RRT83325.1"/>
    <property type="molecule type" value="Genomic_DNA"/>
</dbReference>
<dbReference type="InterPro" id="IPR040204">
    <property type="entry name" value="UBR7"/>
</dbReference>
<feature type="region of interest" description="Disordered" evidence="1">
    <location>
        <begin position="1"/>
        <end position="56"/>
    </location>
</feature>
<reference evidence="2 3" key="1">
    <citation type="journal article" date="2014" name="Agronomy (Basel)">
        <title>A Draft Genome Sequence for Ensete ventricosum, the Drought-Tolerant Tree Against Hunger.</title>
        <authorList>
            <person name="Harrison J."/>
            <person name="Moore K.A."/>
            <person name="Paszkiewicz K."/>
            <person name="Jones T."/>
            <person name="Grant M."/>
            <person name="Ambacheew D."/>
            <person name="Muzemil S."/>
            <person name="Studholme D.J."/>
        </authorList>
    </citation>
    <scope>NUCLEOTIDE SEQUENCE [LARGE SCALE GENOMIC DNA]</scope>
</reference>
<dbReference type="GO" id="GO:0061630">
    <property type="term" value="F:ubiquitin protein ligase activity"/>
    <property type="evidence" value="ECO:0007669"/>
    <property type="project" value="InterPro"/>
</dbReference>
<proteinExistence type="predicted"/>